<gene>
    <name evidence="2" type="ORF">Nepgr_011734</name>
</gene>
<organism evidence="2 3">
    <name type="scientific">Nepenthes gracilis</name>
    <name type="common">Slender pitcher plant</name>
    <dbReference type="NCBI Taxonomy" id="150966"/>
    <lineage>
        <taxon>Eukaryota</taxon>
        <taxon>Viridiplantae</taxon>
        <taxon>Streptophyta</taxon>
        <taxon>Embryophyta</taxon>
        <taxon>Tracheophyta</taxon>
        <taxon>Spermatophyta</taxon>
        <taxon>Magnoliopsida</taxon>
        <taxon>eudicotyledons</taxon>
        <taxon>Gunneridae</taxon>
        <taxon>Pentapetalae</taxon>
        <taxon>Caryophyllales</taxon>
        <taxon>Nepenthaceae</taxon>
        <taxon>Nepenthes</taxon>
    </lineage>
</organism>
<dbReference type="EMBL" id="BSYO01000009">
    <property type="protein sequence ID" value="GMH09893.1"/>
    <property type="molecule type" value="Genomic_DNA"/>
</dbReference>
<feature type="transmembrane region" description="Helical" evidence="1">
    <location>
        <begin position="41"/>
        <end position="59"/>
    </location>
</feature>
<proteinExistence type="predicted"/>
<dbReference type="AlphaFoldDB" id="A0AAD3SEV7"/>
<accession>A0AAD3SEV7</accession>
<protein>
    <submittedName>
        <fullName evidence="2">Uncharacterized protein</fullName>
    </submittedName>
</protein>
<evidence type="ECO:0000313" key="2">
    <source>
        <dbReference type="EMBL" id="GMH09893.1"/>
    </source>
</evidence>
<keyword evidence="1" id="KW-0812">Transmembrane</keyword>
<keyword evidence="1" id="KW-1133">Transmembrane helix</keyword>
<dbReference type="Proteomes" id="UP001279734">
    <property type="component" value="Unassembled WGS sequence"/>
</dbReference>
<sequence length="93" mass="9645">MKTLQLRCWARGCGAATAMPPTLAAMTATTMVSKYLPEKQLSSWLLVIGFTVVVVAAGGDDEGFAAVGLAAVRASLARTNPLPNSGNILNILL</sequence>
<comment type="caution">
    <text evidence="2">The sequence shown here is derived from an EMBL/GenBank/DDBJ whole genome shotgun (WGS) entry which is preliminary data.</text>
</comment>
<evidence type="ECO:0000256" key="1">
    <source>
        <dbReference type="SAM" id="Phobius"/>
    </source>
</evidence>
<reference evidence="2" key="1">
    <citation type="submission" date="2023-05" db="EMBL/GenBank/DDBJ databases">
        <title>Nepenthes gracilis genome sequencing.</title>
        <authorList>
            <person name="Fukushima K."/>
        </authorList>
    </citation>
    <scope>NUCLEOTIDE SEQUENCE</scope>
    <source>
        <strain evidence="2">SING2019-196</strain>
    </source>
</reference>
<keyword evidence="3" id="KW-1185">Reference proteome</keyword>
<evidence type="ECO:0000313" key="3">
    <source>
        <dbReference type="Proteomes" id="UP001279734"/>
    </source>
</evidence>
<name>A0AAD3SEV7_NEPGR</name>
<keyword evidence="1" id="KW-0472">Membrane</keyword>